<gene>
    <name evidence="1" type="ORF">SRIMR7_29155</name>
</gene>
<sequence length="122" mass="13210">MSDERERTTEELTARLAVLYIGISKVCEQLPVPITLPPASGTVGGLMGSIDRCYKIAPDQPIPAEQVAALQVACLFWLMAADMIGLYDAEAAGTTIRDEAAQAAMFHTEACISDLMHWLRDA</sequence>
<proteinExistence type="predicted"/>
<reference evidence="1 2" key="1">
    <citation type="submission" date="2022-03" db="EMBL/GenBank/DDBJ databases">
        <title>Complete genome of Streptomyces rimosus ssp. rimosus R7 (=ATCC 10970).</title>
        <authorList>
            <person name="Beganovic S."/>
            <person name="Ruckert C."/>
            <person name="Busche T."/>
            <person name="Kalinowski J."/>
            <person name="Wittmann C."/>
        </authorList>
    </citation>
    <scope>NUCLEOTIDE SEQUENCE [LARGE SCALE GENOMIC DNA]</scope>
    <source>
        <strain evidence="1 2">R7</strain>
    </source>
</reference>
<dbReference type="GeneID" id="66854640"/>
<dbReference type="RefSeq" id="WP_003981209.1">
    <property type="nucleotide sequence ID" value="NZ_CP043497.1"/>
</dbReference>
<protein>
    <submittedName>
        <fullName evidence="1">Uncharacterized protein</fullName>
    </submittedName>
</protein>
<dbReference type="EMBL" id="CP094298">
    <property type="protein sequence ID" value="UNZ06223.1"/>
    <property type="molecule type" value="Genomic_DNA"/>
</dbReference>
<evidence type="ECO:0000313" key="2">
    <source>
        <dbReference type="Proteomes" id="UP000829494"/>
    </source>
</evidence>
<dbReference type="Proteomes" id="UP000829494">
    <property type="component" value="Chromosome"/>
</dbReference>
<evidence type="ECO:0000313" key="1">
    <source>
        <dbReference type="EMBL" id="UNZ06223.1"/>
    </source>
</evidence>
<name>A0ABY3Z7Y5_STRRM</name>
<keyword evidence="2" id="KW-1185">Reference proteome</keyword>
<accession>A0ABY3Z7Y5</accession>
<organism evidence="1 2">
    <name type="scientific">Streptomyces rimosus subsp. rimosus</name>
    <dbReference type="NCBI Taxonomy" id="132474"/>
    <lineage>
        <taxon>Bacteria</taxon>
        <taxon>Bacillati</taxon>
        <taxon>Actinomycetota</taxon>
        <taxon>Actinomycetes</taxon>
        <taxon>Kitasatosporales</taxon>
        <taxon>Streptomycetaceae</taxon>
        <taxon>Streptomyces</taxon>
    </lineage>
</organism>